<dbReference type="FunFam" id="1.25.40.10:FF:000031">
    <property type="entry name" value="Pentatricopeptide repeat-containing protein mitochondrial"/>
    <property type="match status" value="1"/>
</dbReference>
<evidence type="ECO:0000256" key="8">
    <source>
        <dbReference type="PROSITE-ProRule" id="PRU00708"/>
    </source>
</evidence>
<dbReference type="Pfam" id="PF13041">
    <property type="entry name" value="PPR_2"/>
    <property type="match status" value="1"/>
</dbReference>
<dbReference type="InterPro" id="IPR032867">
    <property type="entry name" value="DYW_dom"/>
</dbReference>
<gene>
    <name evidence="10" type="ORF">Scaly_1581600</name>
</gene>
<evidence type="ECO:0000256" key="6">
    <source>
        <dbReference type="ARBA" id="ARBA00022737"/>
    </source>
</evidence>
<evidence type="ECO:0000259" key="9">
    <source>
        <dbReference type="PROSITE" id="PS51733"/>
    </source>
</evidence>
<protein>
    <recommendedName>
        <fullName evidence="4">lipoyl(octanoyl) transferase</fullName>
        <ecNumber evidence="4">2.3.1.181</ecNumber>
    </recommendedName>
</protein>
<dbReference type="InterPro" id="IPR000544">
    <property type="entry name" value="Octanoyltransferase"/>
</dbReference>
<dbReference type="Pfam" id="PF01535">
    <property type="entry name" value="PPR"/>
    <property type="match status" value="1"/>
</dbReference>
<dbReference type="NCBIfam" id="NF010925">
    <property type="entry name" value="PRK14345.1"/>
    <property type="match status" value="1"/>
</dbReference>
<feature type="domain" description="BPL/LPL catalytic" evidence="9">
    <location>
        <begin position="49"/>
        <end position="234"/>
    </location>
</feature>
<dbReference type="PROSITE" id="PS51733">
    <property type="entry name" value="BPL_LPL_CATALYTIC"/>
    <property type="match status" value="1"/>
</dbReference>
<dbReference type="EMBL" id="JACGWM010000009">
    <property type="protein sequence ID" value="KAL0351929.1"/>
    <property type="molecule type" value="Genomic_DNA"/>
</dbReference>
<evidence type="ECO:0000256" key="2">
    <source>
        <dbReference type="ARBA" id="ARBA00006643"/>
    </source>
</evidence>
<dbReference type="EC" id="2.3.1.181" evidence="4"/>
<keyword evidence="6" id="KW-0677">Repeat</keyword>
<reference evidence="10" key="2">
    <citation type="journal article" date="2024" name="Plant">
        <title>Genomic evolution and insights into agronomic trait innovations of Sesamum species.</title>
        <authorList>
            <person name="Miao H."/>
            <person name="Wang L."/>
            <person name="Qu L."/>
            <person name="Liu H."/>
            <person name="Sun Y."/>
            <person name="Le M."/>
            <person name="Wang Q."/>
            <person name="Wei S."/>
            <person name="Zheng Y."/>
            <person name="Lin W."/>
            <person name="Duan Y."/>
            <person name="Cao H."/>
            <person name="Xiong S."/>
            <person name="Wang X."/>
            <person name="Wei L."/>
            <person name="Li C."/>
            <person name="Ma Q."/>
            <person name="Ju M."/>
            <person name="Zhao R."/>
            <person name="Li G."/>
            <person name="Mu C."/>
            <person name="Tian Q."/>
            <person name="Mei H."/>
            <person name="Zhang T."/>
            <person name="Gao T."/>
            <person name="Zhang H."/>
        </authorList>
    </citation>
    <scope>NUCLEOTIDE SEQUENCE</scope>
    <source>
        <strain evidence="10">KEN8</strain>
    </source>
</reference>
<accession>A0AAW2P7Y9</accession>
<dbReference type="CDD" id="cd16444">
    <property type="entry name" value="LipB"/>
    <property type="match status" value="1"/>
</dbReference>
<comment type="similarity">
    <text evidence="2">Belongs to the PPR family. PCMP-H subfamily.</text>
</comment>
<dbReference type="InterPro" id="IPR045864">
    <property type="entry name" value="aa-tRNA-synth_II/BPL/LPL"/>
</dbReference>
<dbReference type="PANTHER" id="PTHR10993:SF7">
    <property type="entry name" value="LIPOYLTRANSFERASE 2, MITOCHONDRIAL-RELATED"/>
    <property type="match status" value="1"/>
</dbReference>
<reference evidence="10" key="1">
    <citation type="submission" date="2020-06" db="EMBL/GenBank/DDBJ databases">
        <authorList>
            <person name="Li T."/>
            <person name="Hu X."/>
            <person name="Zhang T."/>
            <person name="Song X."/>
            <person name="Zhang H."/>
            <person name="Dai N."/>
            <person name="Sheng W."/>
            <person name="Hou X."/>
            <person name="Wei L."/>
        </authorList>
    </citation>
    <scope>NUCLEOTIDE SEQUENCE</scope>
    <source>
        <strain evidence="10">KEN8</strain>
        <tissue evidence="10">Leaf</tissue>
    </source>
</reference>
<evidence type="ECO:0000313" key="10">
    <source>
        <dbReference type="EMBL" id="KAL0351929.1"/>
    </source>
</evidence>
<dbReference type="Gene3D" id="3.30.930.10">
    <property type="entry name" value="Bira Bifunctional Protein, Domain 2"/>
    <property type="match status" value="1"/>
</dbReference>
<dbReference type="Pfam" id="PF14432">
    <property type="entry name" value="DYW_deaminase"/>
    <property type="match status" value="1"/>
</dbReference>
<dbReference type="PANTHER" id="PTHR10993">
    <property type="entry name" value="OCTANOYLTRANSFERASE"/>
    <property type="match status" value="1"/>
</dbReference>
<dbReference type="InterPro" id="IPR020605">
    <property type="entry name" value="Octanoyltransferase_CS"/>
</dbReference>
<evidence type="ECO:0000256" key="7">
    <source>
        <dbReference type="ARBA" id="ARBA00023315"/>
    </source>
</evidence>
<dbReference type="GO" id="GO:0009249">
    <property type="term" value="P:protein lipoylation"/>
    <property type="evidence" value="ECO:0007669"/>
    <property type="project" value="InterPro"/>
</dbReference>
<feature type="repeat" description="PPR" evidence="8">
    <location>
        <begin position="313"/>
        <end position="347"/>
    </location>
</feature>
<dbReference type="SUPFAM" id="SSF55681">
    <property type="entry name" value="Class II aaRS and biotin synthetases"/>
    <property type="match status" value="1"/>
</dbReference>
<dbReference type="PROSITE" id="PS51375">
    <property type="entry name" value="PPR"/>
    <property type="match status" value="1"/>
</dbReference>
<dbReference type="InterPro" id="IPR004143">
    <property type="entry name" value="BPL_LPL_catalytic"/>
</dbReference>
<dbReference type="GO" id="GO:0008270">
    <property type="term" value="F:zinc ion binding"/>
    <property type="evidence" value="ECO:0007669"/>
    <property type="project" value="InterPro"/>
</dbReference>
<keyword evidence="5" id="KW-0808">Transferase</keyword>
<sequence>MLIQPFQLPLYPKGGDLYDLHKELVPYAEAWSWQKAIVKERRALSEINEDFADTLIVLQHHPVYTLGTGSSEEFLNFDVNCAPFDLYRTERGGEVTYHGPGQLVMYPIINLRHHKMDLHWYLRALEEVVIRALASTFSIEASRVEGLTGVWVGNQKLAAIGVKVSQWITYHGLALNVTTDLTPFQQIVPCGIRDRQVGSIDGIIKGSFPFKESRARGAEIPFTCNFVLHFTVHSEPFQFINTIEVDVQSENHYLNSVSKVRNNGTRLGMIYEYIMRFSSDYGVAIFNRLMDMYFKLGDYRRAGRVFEQMACKNMDSWNTMIMGLAGNGQDEEAIQVFSRMAKEGIQPNDNTFLGVLKACEHLGAVDKGKAYFESMSQDYGISPSLDHYRSLGNLLRKSNEKAEATEIIPKMPTKPSLEVQETLRNQSRTKVLDAKPAKMRKRVKENLVSDERRASPDRSTVYEKLRSLSKEAREAGYVPDTRYVLHDLDQEAKERALLYHSERLAIAYGLISTSPGTTLRIIKNLRICGDCHNFIKILSSFEKREFIVRDNKRFHHFKDGKCSCRDFW</sequence>
<dbReference type="Pfam" id="PF21948">
    <property type="entry name" value="LplA-B_cat"/>
    <property type="match status" value="1"/>
</dbReference>
<keyword evidence="7" id="KW-0012">Acyltransferase</keyword>
<evidence type="ECO:0000256" key="1">
    <source>
        <dbReference type="ARBA" id="ARBA00004821"/>
    </source>
</evidence>
<dbReference type="HAMAP" id="MF_00013">
    <property type="entry name" value="LipB"/>
    <property type="match status" value="1"/>
</dbReference>
<comment type="caution">
    <text evidence="10">The sequence shown here is derived from an EMBL/GenBank/DDBJ whole genome shotgun (WGS) entry which is preliminary data.</text>
</comment>
<dbReference type="PROSITE" id="PS01313">
    <property type="entry name" value="LIPB"/>
    <property type="match status" value="1"/>
</dbReference>
<evidence type="ECO:0000256" key="4">
    <source>
        <dbReference type="ARBA" id="ARBA00012334"/>
    </source>
</evidence>
<evidence type="ECO:0000256" key="5">
    <source>
        <dbReference type="ARBA" id="ARBA00022679"/>
    </source>
</evidence>
<dbReference type="GO" id="GO:0033819">
    <property type="term" value="F:lipoyl(octanoyl) transferase activity"/>
    <property type="evidence" value="ECO:0007669"/>
    <property type="project" value="UniProtKB-EC"/>
</dbReference>
<organism evidence="10">
    <name type="scientific">Sesamum calycinum</name>
    <dbReference type="NCBI Taxonomy" id="2727403"/>
    <lineage>
        <taxon>Eukaryota</taxon>
        <taxon>Viridiplantae</taxon>
        <taxon>Streptophyta</taxon>
        <taxon>Embryophyta</taxon>
        <taxon>Tracheophyta</taxon>
        <taxon>Spermatophyta</taxon>
        <taxon>Magnoliopsida</taxon>
        <taxon>eudicotyledons</taxon>
        <taxon>Gunneridae</taxon>
        <taxon>Pentapetalae</taxon>
        <taxon>asterids</taxon>
        <taxon>lamiids</taxon>
        <taxon>Lamiales</taxon>
        <taxon>Pedaliaceae</taxon>
        <taxon>Sesamum</taxon>
    </lineage>
</organism>
<comment type="similarity">
    <text evidence="3">Belongs to the LipB family.</text>
</comment>
<dbReference type="NCBIfam" id="TIGR00214">
    <property type="entry name" value="lipB"/>
    <property type="match status" value="1"/>
</dbReference>
<comment type="pathway">
    <text evidence="1">Protein modification; protein lipoylation via endogenous pathway; protein N(6)-(lipoyl)lysine from octanoyl-[acyl-carrier-protein]: step 1/2.</text>
</comment>
<dbReference type="AlphaFoldDB" id="A0AAW2P7Y9"/>
<dbReference type="NCBIfam" id="TIGR00756">
    <property type="entry name" value="PPR"/>
    <property type="match status" value="1"/>
</dbReference>
<dbReference type="InterPro" id="IPR002885">
    <property type="entry name" value="PPR_rpt"/>
</dbReference>
<dbReference type="Gene3D" id="1.25.40.10">
    <property type="entry name" value="Tetratricopeptide repeat domain"/>
    <property type="match status" value="1"/>
</dbReference>
<dbReference type="InterPro" id="IPR011990">
    <property type="entry name" value="TPR-like_helical_dom_sf"/>
</dbReference>
<proteinExistence type="inferred from homology"/>
<name>A0AAW2P7Y9_9LAMI</name>
<evidence type="ECO:0000256" key="3">
    <source>
        <dbReference type="ARBA" id="ARBA00007907"/>
    </source>
</evidence>